<name>A0A7X3CUG0_9BACL</name>
<dbReference type="Proteomes" id="UP000450917">
    <property type="component" value="Unassembled WGS sequence"/>
</dbReference>
<protein>
    <recommendedName>
        <fullName evidence="4">Ni2+-binding GTPase</fullName>
    </recommendedName>
</protein>
<evidence type="ECO:0008006" key="4">
    <source>
        <dbReference type="Google" id="ProtNLM"/>
    </source>
</evidence>
<accession>A0A7X3CUG0</accession>
<feature type="coiled-coil region" evidence="1">
    <location>
        <begin position="31"/>
        <end position="58"/>
    </location>
</feature>
<organism evidence="2 3">
    <name type="scientific">Paenibacillus validus</name>
    <dbReference type="NCBI Taxonomy" id="44253"/>
    <lineage>
        <taxon>Bacteria</taxon>
        <taxon>Bacillati</taxon>
        <taxon>Bacillota</taxon>
        <taxon>Bacilli</taxon>
        <taxon>Bacillales</taxon>
        <taxon>Paenibacillaceae</taxon>
        <taxon>Paenibacillus</taxon>
    </lineage>
</organism>
<evidence type="ECO:0000313" key="2">
    <source>
        <dbReference type="EMBL" id="MUG72671.1"/>
    </source>
</evidence>
<evidence type="ECO:0000256" key="1">
    <source>
        <dbReference type="SAM" id="Coils"/>
    </source>
</evidence>
<reference evidence="2 3" key="1">
    <citation type="submission" date="2019-11" db="EMBL/GenBank/DDBJ databases">
        <title>Draft genome sequences of five Paenibacillus species of dairy origin.</title>
        <authorList>
            <person name="Olajide A.M."/>
            <person name="Chen S."/>
            <person name="Lapointe G."/>
        </authorList>
    </citation>
    <scope>NUCLEOTIDE SEQUENCE [LARGE SCALE GENOMIC DNA]</scope>
    <source>
        <strain evidence="2 3">2CS3</strain>
    </source>
</reference>
<dbReference type="AlphaFoldDB" id="A0A7X3CUG0"/>
<sequence>MSADKIEAWRDLIRQLDGDGAEPQTEAGRIVHGLLEEVERLRAENKRLKTALLKAATAQKPSMSTKLSEALRE</sequence>
<dbReference type="EMBL" id="WNZX01000016">
    <property type="protein sequence ID" value="MUG72671.1"/>
    <property type="molecule type" value="Genomic_DNA"/>
</dbReference>
<comment type="caution">
    <text evidence="2">The sequence shown here is derived from an EMBL/GenBank/DDBJ whole genome shotgun (WGS) entry which is preliminary data.</text>
</comment>
<evidence type="ECO:0000313" key="3">
    <source>
        <dbReference type="Proteomes" id="UP000450917"/>
    </source>
</evidence>
<keyword evidence="1" id="KW-0175">Coiled coil</keyword>
<gene>
    <name evidence="2" type="ORF">GNP93_18560</name>
</gene>
<proteinExistence type="predicted"/>
<keyword evidence="3" id="KW-1185">Reference proteome</keyword>
<dbReference type="RefSeq" id="WP_054795565.1">
    <property type="nucleotide sequence ID" value="NZ_JARTHJ010000027.1"/>
</dbReference>